<evidence type="ECO:0000256" key="4">
    <source>
        <dbReference type="ARBA" id="ARBA00022917"/>
    </source>
</evidence>
<feature type="domain" description="Formyl transferase N-terminal" evidence="5">
    <location>
        <begin position="7"/>
        <end position="188"/>
    </location>
</feature>
<dbReference type="InterPro" id="IPR036477">
    <property type="entry name" value="Formyl_transf_N_sf"/>
</dbReference>
<dbReference type="EC" id="2.1.2.9" evidence="2"/>
<dbReference type="Pfam" id="PF00551">
    <property type="entry name" value="Formyl_trans_N"/>
    <property type="match status" value="1"/>
</dbReference>
<dbReference type="InterPro" id="IPR001555">
    <property type="entry name" value="GART_AS"/>
</dbReference>
<evidence type="ECO:0000256" key="3">
    <source>
        <dbReference type="ARBA" id="ARBA00022679"/>
    </source>
</evidence>
<evidence type="ECO:0000313" key="8">
    <source>
        <dbReference type="Proteomes" id="UP000177050"/>
    </source>
</evidence>
<dbReference type="PROSITE" id="PS00373">
    <property type="entry name" value="GART"/>
    <property type="match status" value="1"/>
</dbReference>
<evidence type="ECO:0000256" key="1">
    <source>
        <dbReference type="ARBA" id="ARBA00010699"/>
    </source>
</evidence>
<proteinExistence type="inferred from homology"/>
<reference evidence="7 8" key="1">
    <citation type="journal article" date="2016" name="Nat. Commun.">
        <title>Thousands of microbial genomes shed light on interconnected biogeochemical processes in an aquifer system.</title>
        <authorList>
            <person name="Anantharaman K."/>
            <person name="Brown C.T."/>
            <person name="Hug L.A."/>
            <person name="Sharon I."/>
            <person name="Castelle C.J."/>
            <person name="Probst A.J."/>
            <person name="Thomas B.C."/>
            <person name="Singh A."/>
            <person name="Wilkins M.J."/>
            <person name="Karaoz U."/>
            <person name="Brodie E.L."/>
            <person name="Williams K.H."/>
            <person name="Hubbard S.S."/>
            <person name="Banfield J.F."/>
        </authorList>
    </citation>
    <scope>NUCLEOTIDE SEQUENCE [LARGE SCALE GENOMIC DNA]</scope>
</reference>
<comment type="similarity">
    <text evidence="1">Belongs to the Fmt family.</text>
</comment>
<keyword evidence="4" id="KW-0648">Protein biosynthesis</keyword>
<name>A0A1F7L1W1_9BACT</name>
<dbReference type="InterPro" id="IPR041711">
    <property type="entry name" value="Met-tRNA-FMT_N"/>
</dbReference>
<dbReference type="SUPFAM" id="SSF53328">
    <property type="entry name" value="Formyltransferase"/>
    <property type="match status" value="1"/>
</dbReference>
<dbReference type="PANTHER" id="PTHR11138">
    <property type="entry name" value="METHIONYL-TRNA FORMYLTRANSFERASE"/>
    <property type="match status" value="1"/>
</dbReference>
<organism evidence="7 8">
    <name type="scientific">Candidatus Roizmanbacteria bacterium RIFOXYD1_FULL_38_12</name>
    <dbReference type="NCBI Taxonomy" id="1802093"/>
    <lineage>
        <taxon>Bacteria</taxon>
        <taxon>Candidatus Roizmaniibacteriota</taxon>
    </lineage>
</organism>
<keyword evidence="3" id="KW-0808">Transferase</keyword>
<dbReference type="PANTHER" id="PTHR11138:SF5">
    <property type="entry name" value="METHIONYL-TRNA FORMYLTRANSFERASE, MITOCHONDRIAL"/>
    <property type="match status" value="1"/>
</dbReference>
<dbReference type="InterPro" id="IPR011034">
    <property type="entry name" value="Formyl_transferase-like_C_sf"/>
</dbReference>
<dbReference type="EMBL" id="MGBR01000001">
    <property type="protein sequence ID" value="OGK74056.1"/>
    <property type="molecule type" value="Genomic_DNA"/>
</dbReference>
<feature type="domain" description="Formyl transferase C-terminal" evidence="6">
    <location>
        <begin position="283"/>
        <end position="363"/>
    </location>
</feature>
<evidence type="ECO:0000313" key="7">
    <source>
        <dbReference type="EMBL" id="OGK74056.1"/>
    </source>
</evidence>
<dbReference type="GO" id="GO:0005829">
    <property type="term" value="C:cytosol"/>
    <property type="evidence" value="ECO:0007669"/>
    <property type="project" value="TreeGrafter"/>
</dbReference>
<dbReference type="InterPro" id="IPR002376">
    <property type="entry name" value="Formyl_transf_N"/>
</dbReference>
<dbReference type="InterPro" id="IPR005793">
    <property type="entry name" value="Formyl_trans_C"/>
</dbReference>
<gene>
    <name evidence="7" type="ORF">A3K52_04770</name>
</gene>
<dbReference type="GO" id="GO:0004479">
    <property type="term" value="F:methionyl-tRNA formyltransferase activity"/>
    <property type="evidence" value="ECO:0007669"/>
    <property type="project" value="UniProtKB-EC"/>
</dbReference>
<dbReference type="AlphaFoldDB" id="A0A1F7L1W1"/>
<dbReference type="SUPFAM" id="SSF50486">
    <property type="entry name" value="FMT C-terminal domain-like"/>
    <property type="match status" value="1"/>
</dbReference>
<dbReference type="Gene3D" id="3.40.50.12230">
    <property type="match status" value="1"/>
</dbReference>
<comment type="caution">
    <text evidence="7">The sequence shown here is derived from an EMBL/GenBank/DDBJ whole genome shotgun (WGS) entry which is preliminary data.</text>
</comment>
<dbReference type="CDD" id="cd08646">
    <property type="entry name" value="FMT_core_Met-tRNA-FMT_N"/>
    <property type="match status" value="1"/>
</dbReference>
<evidence type="ECO:0000259" key="5">
    <source>
        <dbReference type="Pfam" id="PF00551"/>
    </source>
</evidence>
<dbReference type="Pfam" id="PF02911">
    <property type="entry name" value="Formyl_trans_C"/>
    <property type="match status" value="1"/>
</dbReference>
<evidence type="ECO:0000259" key="6">
    <source>
        <dbReference type="Pfam" id="PF02911"/>
    </source>
</evidence>
<dbReference type="Proteomes" id="UP000177050">
    <property type="component" value="Unassembled WGS sequence"/>
</dbReference>
<sequence length="368" mass="42068">MSKLKLAYFGTPIFSAYLLEKIIKDKELSGIIQLVVTQPDKLVGRKQILTKSPVKIVAQTHKIEVLDDSESETLLQKIKGLDLAIVYAYGFKKLLPLSLLKAPKIKIKDTGTGFINIHPSLLPLYRGSSPIAYPILLGEKITGVSLFVMDEQMDHGPLIVQKKVEIRLNETRSDMESKLTDLGFEILKKLLNSLIRESVNSLIFTPQNHSLATRAPYMIREDGYIEFTTLKKALNNEPIAFKELPQIIQNYLDHYPQTDRELVSKYKLGNYSLDSRLRGNDIFSNSSQIIYDFWRGISPWPGVWTLLEPPRFDTVQKDRISEIKWKGPKRLKITEVSFVDNILQIKKVQLEGKKEVDFTTFQKAYGLL</sequence>
<evidence type="ECO:0000256" key="2">
    <source>
        <dbReference type="ARBA" id="ARBA00012261"/>
    </source>
</evidence>
<protein>
    <recommendedName>
        <fullName evidence="2">methionyl-tRNA formyltransferase</fullName>
        <ecNumber evidence="2">2.1.2.9</ecNumber>
    </recommendedName>
</protein>
<accession>A0A1F7L1W1</accession>